<dbReference type="Proteomes" id="UP001314903">
    <property type="component" value="Unassembled WGS sequence"/>
</dbReference>
<dbReference type="PANTHER" id="PTHR46577">
    <property type="entry name" value="HTH-TYPE TRANSCRIPTIONAL REGULATORY PROTEIN GABR"/>
    <property type="match status" value="1"/>
</dbReference>
<evidence type="ECO:0000256" key="1">
    <source>
        <dbReference type="ARBA" id="ARBA00005384"/>
    </source>
</evidence>
<keyword evidence="8" id="KW-1185">Reference proteome</keyword>
<keyword evidence="4 7" id="KW-0238">DNA-binding</keyword>
<dbReference type="RefSeq" id="WP_209659007.1">
    <property type="nucleotide sequence ID" value="NZ_JAGGLI010000003.1"/>
</dbReference>
<reference evidence="7 8" key="1">
    <citation type="submission" date="2021-03" db="EMBL/GenBank/DDBJ databases">
        <title>Genomic Encyclopedia of Type Strains, Phase IV (KMG-IV): sequencing the most valuable type-strain genomes for metagenomic binning, comparative biology and taxonomic classification.</title>
        <authorList>
            <person name="Goeker M."/>
        </authorList>
    </citation>
    <scope>NUCLEOTIDE SEQUENCE [LARGE SCALE GENOMIC DNA]</scope>
    <source>
        <strain evidence="7 8">DSM 27512</strain>
    </source>
</reference>
<dbReference type="PROSITE" id="PS50949">
    <property type="entry name" value="HTH_GNTR"/>
    <property type="match status" value="1"/>
</dbReference>
<dbReference type="SUPFAM" id="SSF53383">
    <property type="entry name" value="PLP-dependent transferases"/>
    <property type="match status" value="1"/>
</dbReference>
<dbReference type="Pfam" id="PF00392">
    <property type="entry name" value="GntR"/>
    <property type="match status" value="1"/>
</dbReference>
<accession>A0ABS4KHH5</accession>
<evidence type="ECO:0000256" key="4">
    <source>
        <dbReference type="ARBA" id="ARBA00023125"/>
    </source>
</evidence>
<evidence type="ECO:0000313" key="7">
    <source>
        <dbReference type="EMBL" id="MBP2026706.1"/>
    </source>
</evidence>
<gene>
    <name evidence="7" type="ORF">J2Z35_000495</name>
</gene>
<dbReference type="InterPro" id="IPR015422">
    <property type="entry name" value="PyrdxlP-dep_Trfase_small"/>
</dbReference>
<keyword evidence="3" id="KW-0805">Transcription regulation</keyword>
<dbReference type="InterPro" id="IPR015424">
    <property type="entry name" value="PyrdxlP-dep_Trfase"/>
</dbReference>
<dbReference type="InterPro" id="IPR036388">
    <property type="entry name" value="WH-like_DNA-bd_sf"/>
</dbReference>
<dbReference type="CDD" id="cd00609">
    <property type="entry name" value="AAT_like"/>
    <property type="match status" value="1"/>
</dbReference>
<dbReference type="SMART" id="SM00345">
    <property type="entry name" value="HTH_GNTR"/>
    <property type="match status" value="1"/>
</dbReference>
<dbReference type="InterPro" id="IPR004839">
    <property type="entry name" value="Aminotransferase_I/II_large"/>
</dbReference>
<dbReference type="Gene3D" id="3.90.1150.10">
    <property type="entry name" value="Aspartate Aminotransferase, domain 1"/>
    <property type="match status" value="1"/>
</dbReference>
<evidence type="ECO:0000256" key="5">
    <source>
        <dbReference type="ARBA" id="ARBA00023163"/>
    </source>
</evidence>
<sequence length="469" mass="54927">MEKFNMKLDEKGTPKYIQLYRNIKSIIESQRLKPSEKLPPLRDISSYLSINISTAVKAYELLEKEKYIYKKAGSGCYVYPHSKEDDSLEKYIRFDLANPKSTIFPIEKFKKAVEIAMQNEGSSLFDYQEGLGYEPLRECICSYIEKEGINSEKDKIQIISGAQQGINIIVNSMLSYGDVIFIEEPSYPGAIEVFKEHGIKVVGIPLLDDGIDIGLLKIKAEKFRPSFIYTMPNYHNPTGISYTEKKKKDLIKIAKEYDFMIIEDDYMSDFDFSKKNHIPIRAYDLDDRVIYLKSFSKILMPGLRIGFMEMPQFVRNIASKVKYNMDISTSSFTQLALYYYMKYYNWDEHLRLVEHIYKNRFDKALYFIENNFRGLVNWRTPCGGINFFFSMPKDFSSIELKEFLEKKNIKILEGTLFYSTIKSENEFRISIAHMEEEEIAHNLELLKKSLEDFLSDEKNKMKYKIPNLS</sequence>
<keyword evidence="5" id="KW-0804">Transcription</keyword>
<dbReference type="InterPro" id="IPR000524">
    <property type="entry name" value="Tscrpt_reg_HTH_GntR"/>
</dbReference>
<dbReference type="InterPro" id="IPR051446">
    <property type="entry name" value="HTH_trans_reg/aminotransferase"/>
</dbReference>
<dbReference type="InterPro" id="IPR036390">
    <property type="entry name" value="WH_DNA-bd_sf"/>
</dbReference>
<comment type="similarity">
    <text evidence="1">In the C-terminal section; belongs to the class-I pyridoxal-phosphate-dependent aminotransferase family.</text>
</comment>
<dbReference type="Gene3D" id="3.40.640.10">
    <property type="entry name" value="Type I PLP-dependent aspartate aminotransferase-like (Major domain)"/>
    <property type="match status" value="1"/>
</dbReference>
<protein>
    <submittedName>
        <fullName evidence="7">DNA-binding transcriptional MocR family regulator</fullName>
    </submittedName>
</protein>
<dbReference type="InterPro" id="IPR015421">
    <property type="entry name" value="PyrdxlP-dep_Trfase_major"/>
</dbReference>
<evidence type="ECO:0000256" key="2">
    <source>
        <dbReference type="ARBA" id="ARBA00022898"/>
    </source>
</evidence>
<name>A0ABS4KHH5_9FIRM</name>
<organism evidence="7 8">
    <name type="scientific">Acetoanaerobium pronyense</name>
    <dbReference type="NCBI Taxonomy" id="1482736"/>
    <lineage>
        <taxon>Bacteria</taxon>
        <taxon>Bacillati</taxon>
        <taxon>Bacillota</taxon>
        <taxon>Clostridia</taxon>
        <taxon>Peptostreptococcales</taxon>
        <taxon>Filifactoraceae</taxon>
        <taxon>Acetoanaerobium</taxon>
    </lineage>
</organism>
<dbReference type="PANTHER" id="PTHR46577:SF1">
    <property type="entry name" value="HTH-TYPE TRANSCRIPTIONAL REGULATORY PROTEIN GABR"/>
    <property type="match status" value="1"/>
</dbReference>
<dbReference type="Pfam" id="PF00155">
    <property type="entry name" value="Aminotran_1_2"/>
    <property type="match status" value="1"/>
</dbReference>
<dbReference type="SUPFAM" id="SSF46785">
    <property type="entry name" value="Winged helix' DNA-binding domain"/>
    <property type="match status" value="1"/>
</dbReference>
<dbReference type="EMBL" id="JAGGLI010000003">
    <property type="protein sequence ID" value="MBP2026706.1"/>
    <property type="molecule type" value="Genomic_DNA"/>
</dbReference>
<feature type="domain" description="HTH gntR-type" evidence="6">
    <location>
        <begin position="13"/>
        <end position="81"/>
    </location>
</feature>
<evidence type="ECO:0000313" key="8">
    <source>
        <dbReference type="Proteomes" id="UP001314903"/>
    </source>
</evidence>
<dbReference type="GO" id="GO:0003677">
    <property type="term" value="F:DNA binding"/>
    <property type="evidence" value="ECO:0007669"/>
    <property type="project" value="UniProtKB-KW"/>
</dbReference>
<dbReference type="CDD" id="cd07377">
    <property type="entry name" value="WHTH_GntR"/>
    <property type="match status" value="1"/>
</dbReference>
<evidence type="ECO:0000259" key="6">
    <source>
        <dbReference type="PROSITE" id="PS50949"/>
    </source>
</evidence>
<evidence type="ECO:0000256" key="3">
    <source>
        <dbReference type="ARBA" id="ARBA00023015"/>
    </source>
</evidence>
<comment type="caution">
    <text evidence="7">The sequence shown here is derived from an EMBL/GenBank/DDBJ whole genome shotgun (WGS) entry which is preliminary data.</text>
</comment>
<keyword evidence="2" id="KW-0663">Pyridoxal phosphate</keyword>
<proteinExistence type="inferred from homology"/>
<dbReference type="Gene3D" id="1.10.10.10">
    <property type="entry name" value="Winged helix-like DNA-binding domain superfamily/Winged helix DNA-binding domain"/>
    <property type="match status" value="1"/>
</dbReference>